<protein>
    <submittedName>
        <fullName evidence="1">GNAT family N-acetyltransferase</fullName>
        <ecNumber evidence="1">2.3.1.-</ecNumber>
    </submittedName>
</protein>
<dbReference type="Pfam" id="PF04339">
    <property type="entry name" value="FemAB_like"/>
    <property type="match status" value="1"/>
</dbReference>
<dbReference type="PANTHER" id="PTHR47017:SF1">
    <property type="entry name" value="ACYL-COA"/>
    <property type="match status" value="1"/>
</dbReference>
<dbReference type="GO" id="GO:0016746">
    <property type="term" value="F:acyltransferase activity"/>
    <property type="evidence" value="ECO:0007669"/>
    <property type="project" value="UniProtKB-KW"/>
</dbReference>
<name>A0ABU3A2F8_9GAMM</name>
<sequence>MKAEFHHSINDIAKNQWQAVENSLCPLMHYEFFKALEDSTSICIKTGWQPHHLTLSTDKTIQAIIPLYIKQHSWGEYVFDWDWAQAYQHNGLDYYPKLVSTIPVTPIPNDKLLSETVDYLQIIKVLIEYCQQNDINSWHLLFIPEISQAAQEKLPDDVYLRHTVQFHWFNRQYQSFDHFLSTFTARKRKNTLKERRSIAQQDVQVKRFVGKDITKKHLDYFYLTYQLTYLKKGHQPHLSYAFFQQIFQTLPDNILLVIASRDDQYIACSLFFYDHQHLYGRYWGCSESVKNLHFELCYYQGIEFCIANKLAMFNPGTQGEHKIQRGFEAVLTYSYHWIKHEHFKTPIKNYCQQERVQLKRYQKQCLAALPFKQS</sequence>
<dbReference type="EC" id="2.3.1.-" evidence="1"/>
<organism evidence="1 2">
    <name type="scientific">Thalassotalea castellviae</name>
    <dbReference type="NCBI Taxonomy" id="3075612"/>
    <lineage>
        <taxon>Bacteria</taxon>
        <taxon>Pseudomonadati</taxon>
        <taxon>Pseudomonadota</taxon>
        <taxon>Gammaproteobacteria</taxon>
        <taxon>Alteromonadales</taxon>
        <taxon>Colwelliaceae</taxon>
        <taxon>Thalassotalea</taxon>
    </lineage>
</organism>
<dbReference type="InterPro" id="IPR016181">
    <property type="entry name" value="Acyl_CoA_acyltransferase"/>
</dbReference>
<evidence type="ECO:0000313" key="1">
    <source>
        <dbReference type="EMBL" id="MDT0604125.1"/>
    </source>
</evidence>
<dbReference type="RefSeq" id="WP_311581625.1">
    <property type="nucleotide sequence ID" value="NZ_JAVRIF010000005.1"/>
</dbReference>
<proteinExistence type="predicted"/>
<dbReference type="Gene3D" id="3.40.630.30">
    <property type="match status" value="1"/>
</dbReference>
<dbReference type="PANTHER" id="PTHR47017">
    <property type="entry name" value="ACYL-COA"/>
    <property type="match status" value="1"/>
</dbReference>
<dbReference type="InterPro" id="IPR007434">
    <property type="entry name" value="FemAB-like"/>
</dbReference>
<dbReference type="EMBL" id="JAVRIF010000005">
    <property type="protein sequence ID" value="MDT0604125.1"/>
    <property type="molecule type" value="Genomic_DNA"/>
</dbReference>
<comment type="caution">
    <text evidence="1">The sequence shown here is derived from an EMBL/GenBank/DDBJ whole genome shotgun (WGS) entry which is preliminary data.</text>
</comment>
<accession>A0ABU3A2F8</accession>
<keyword evidence="1" id="KW-0012">Acyltransferase</keyword>
<dbReference type="SUPFAM" id="SSF55729">
    <property type="entry name" value="Acyl-CoA N-acyltransferases (Nat)"/>
    <property type="match status" value="1"/>
</dbReference>
<evidence type="ECO:0000313" key="2">
    <source>
        <dbReference type="Proteomes" id="UP001266357"/>
    </source>
</evidence>
<keyword evidence="2" id="KW-1185">Reference proteome</keyword>
<gene>
    <name evidence="1" type="ORF">RM573_11025</name>
</gene>
<keyword evidence="1" id="KW-0808">Transferase</keyword>
<reference evidence="1 2" key="1">
    <citation type="submission" date="2023-09" db="EMBL/GenBank/DDBJ databases">
        <authorList>
            <person name="Rey-Velasco X."/>
        </authorList>
    </citation>
    <scope>NUCLEOTIDE SEQUENCE [LARGE SCALE GENOMIC DNA]</scope>
    <source>
        <strain evidence="1 2">W431</strain>
    </source>
</reference>
<dbReference type="Proteomes" id="UP001266357">
    <property type="component" value="Unassembled WGS sequence"/>
</dbReference>